<accession>A0A8H7YQP9</accession>
<dbReference type="EMBL" id="JAEVHI010000004">
    <property type="protein sequence ID" value="KAG5294000.1"/>
    <property type="molecule type" value="Genomic_DNA"/>
</dbReference>
<organism evidence="1 2">
    <name type="scientific">Ajellomyces capsulatus</name>
    <name type="common">Darling's disease fungus</name>
    <name type="synonym">Histoplasma capsulatum</name>
    <dbReference type="NCBI Taxonomy" id="5037"/>
    <lineage>
        <taxon>Eukaryota</taxon>
        <taxon>Fungi</taxon>
        <taxon>Dikarya</taxon>
        <taxon>Ascomycota</taxon>
        <taxon>Pezizomycotina</taxon>
        <taxon>Eurotiomycetes</taxon>
        <taxon>Eurotiomycetidae</taxon>
        <taxon>Onygenales</taxon>
        <taxon>Ajellomycetaceae</taxon>
        <taxon>Histoplasma</taxon>
    </lineage>
</organism>
<evidence type="ECO:0000313" key="1">
    <source>
        <dbReference type="EMBL" id="KAG5294000.1"/>
    </source>
</evidence>
<dbReference type="OrthoDB" id="4188823at2759"/>
<comment type="caution">
    <text evidence="1">The sequence shown here is derived from an EMBL/GenBank/DDBJ whole genome shotgun (WGS) entry which is preliminary data.</text>
</comment>
<reference evidence="1 2" key="1">
    <citation type="submission" date="2021-01" db="EMBL/GenBank/DDBJ databases">
        <title>Chromosome-level genome assembly of a human fungal pathogen reveals clustering of transcriptionally co-regulated genes.</title>
        <authorList>
            <person name="Voorhies M."/>
            <person name="Cohen S."/>
            <person name="Shea T.P."/>
            <person name="Petrus S."/>
            <person name="Munoz J.F."/>
            <person name="Poplawski S."/>
            <person name="Goldman W.E."/>
            <person name="Michael T."/>
            <person name="Cuomo C.A."/>
            <person name="Sil A."/>
            <person name="Beyhan S."/>
        </authorList>
    </citation>
    <scope>NUCLEOTIDE SEQUENCE [LARGE SCALE GENOMIC DNA]</scope>
    <source>
        <strain evidence="1 2">G184AR</strain>
    </source>
</reference>
<name>A0A8H7YQP9_AJECA</name>
<sequence>MASAPFHQLVRHGDSYFVSAGTGKLLPASLSDLMSSLGRGVAMAFEAGYIRDVMRYIRLYPFSNGHLHITGEKTSFPCTVTLSFSESHSQTITIPSEALNTWPGRILQWEDTRVSSKGRGGSTCDWKVGSAVIISFMIGLWTNLWRYIHECCSWCQCSI</sequence>
<evidence type="ECO:0000313" key="2">
    <source>
        <dbReference type="Proteomes" id="UP000670092"/>
    </source>
</evidence>
<dbReference type="AlphaFoldDB" id="A0A8H7YQP9"/>
<dbReference type="VEuPathDB" id="FungiDB:I7I52_05497"/>
<proteinExistence type="predicted"/>
<protein>
    <submittedName>
        <fullName evidence="1">Uncharacterized protein</fullName>
    </submittedName>
</protein>
<dbReference type="Proteomes" id="UP000670092">
    <property type="component" value="Unassembled WGS sequence"/>
</dbReference>
<gene>
    <name evidence="1" type="ORF">I7I52_05497</name>
</gene>